<accession>A0A1J6KD36</accession>
<dbReference type="Gramene" id="OIT27310">
    <property type="protein sequence ID" value="OIT27310"/>
    <property type="gene ID" value="A4A49_35878"/>
</dbReference>
<reference evidence="3" key="1">
    <citation type="submission" date="2016-11" db="EMBL/GenBank/DDBJ databases">
        <title>The genome of Nicotiana attenuata.</title>
        <authorList>
            <person name="Xu S."/>
            <person name="Brockmoeller T."/>
            <person name="Gaquerel E."/>
            <person name="Navarro A."/>
            <person name="Kuhl H."/>
            <person name="Gase K."/>
            <person name="Ling Z."/>
            <person name="Zhou W."/>
            <person name="Kreitzer C."/>
            <person name="Stanke M."/>
            <person name="Tang H."/>
            <person name="Lyons E."/>
            <person name="Pandey P."/>
            <person name="Pandey S.P."/>
            <person name="Timmermann B."/>
            <person name="Baldwin I.T."/>
        </authorList>
    </citation>
    <scope>NUCLEOTIDE SEQUENCE [LARGE SCALE GENOMIC DNA]</scope>
    <source>
        <strain evidence="3">UT</strain>
    </source>
</reference>
<dbReference type="Pfam" id="PF14111">
    <property type="entry name" value="DUF4283"/>
    <property type="match status" value="1"/>
</dbReference>
<dbReference type="InterPro" id="IPR040256">
    <property type="entry name" value="At4g02000-like"/>
</dbReference>
<dbReference type="InterPro" id="IPR025558">
    <property type="entry name" value="DUF4283"/>
</dbReference>
<feature type="region of interest" description="Disordered" evidence="1">
    <location>
        <begin position="285"/>
        <end position="381"/>
    </location>
</feature>
<feature type="domain" description="DUF4283" evidence="2">
    <location>
        <begin position="82"/>
        <end position="166"/>
    </location>
</feature>
<evidence type="ECO:0000313" key="4">
    <source>
        <dbReference type="Proteomes" id="UP000187609"/>
    </source>
</evidence>
<protein>
    <recommendedName>
        <fullName evidence="2">DUF4283 domain-containing protein</fullName>
    </recommendedName>
</protein>
<dbReference type="AlphaFoldDB" id="A0A1J6KD36"/>
<evidence type="ECO:0000256" key="1">
    <source>
        <dbReference type="SAM" id="MobiDB-lite"/>
    </source>
</evidence>
<evidence type="ECO:0000313" key="3">
    <source>
        <dbReference type="EMBL" id="OIT27310.1"/>
    </source>
</evidence>
<organism evidence="3 4">
    <name type="scientific">Nicotiana attenuata</name>
    <name type="common">Coyote tobacco</name>
    <dbReference type="NCBI Taxonomy" id="49451"/>
    <lineage>
        <taxon>Eukaryota</taxon>
        <taxon>Viridiplantae</taxon>
        <taxon>Streptophyta</taxon>
        <taxon>Embryophyta</taxon>
        <taxon>Tracheophyta</taxon>
        <taxon>Spermatophyta</taxon>
        <taxon>Magnoliopsida</taxon>
        <taxon>eudicotyledons</taxon>
        <taxon>Gunneridae</taxon>
        <taxon>Pentapetalae</taxon>
        <taxon>asterids</taxon>
        <taxon>lamiids</taxon>
        <taxon>Solanales</taxon>
        <taxon>Solanaceae</taxon>
        <taxon>Nicotianoideae</taxon>
        <taxon>Nicotianeae</taxon>
        <taxon>Nicotiana</taxon>
    </lineage>
</organism>
<feature type="compositionally biased region" description="Polar residues" evidence="1">
    <location>
        <begin position="312"/>
        <end position="325"/>
    </location>
</feature>
<evidence type="ECO:0000259" key="2">
    <source>
        <dbReference type="Pfam" id="PF14111"/>
    </source>
</evidence>
<dbReference type="Proteomes" id="UP000187609">
    <property type="component" value="Unassembled WGS sequence"/>
</dbReference>
<dbReference type="PANTHER" id="PTHR31286:SF164">
    <property type="entry name" value="ZINC FINGER, CCHC-TYPE"/>
    <property type="match status" value="1"/>
</dbReference>
<keyword evidence="4" id="KW-1185">Reference proteome</keyword>
<feature type="compositionally biased region" description="Basic and acidic residues" evidence="1">
    <location>
        <begin position="326"/>
        <end position="353"/>
    </location>
</feature>
<sequence length="381" mass="43590">MDPQDGAVLTRLEGQSTPSHMANQPFELSDTKLTYATKIISSSNTPNPPNRHGRHSVVATHTTYNGVPAVLFKASDYYGVMAEECKLTIVGRFLKPRPQIDKIRSKFKELISIKGSVKIGVYDNYNVFLDFTNEDNFSTFWFRRVIEIEGQQMWLQKWSPDFKPEEDLPIAPVWVLLPGLPFHMHIWNYVKQVVSIIGTPLEMDLATRGRTRPSMAKVRVEIDFLKDQPNSAYVGKIFDDAPQKEFVQKIEFEGVPKYCKFCRKLGHNIINCRALERKKAAENRVLNDQKTADNQGGENRVLDAQTPEENRMNTVANQNGQNTEFDCQKVDETRKTSDERQKLDAKQTGRKNDGPSLARQNSVSKQNEENRILIHQNFVSK</sequence>
<dbReference type="OMA" id="NIINCRA"/>
<dbReference type="PANTHER" id="PTHR31286">
    <property type="entry name" value="GLYCINE-RICH CELL WALL STRUCTURAL PROTEIN 1.8-LIKE"/>
    <property type="match status" value="1"/>
</dbReference>
<gene>
    <name evidence="3" type="ORF">A4A49_35878</name>
</gene>
<name>A0A1J6KD36_NICAT</name>
<comment type="caution">
    <text evidence="3">The sequence shown here is derived from an EMBL/GenBank/DDBJ whole genome shotgun (WGS) entry which is preliminary data.</text>
</comment>
<dbReference type="EMBL" id="MJEQ01002455">
    <property type="protein sequence ID" value="OIT27310.1"/>
    <property type="molecule type" value="Genomic_DNA"/>
</dbReference>
<proteinExistence type="predicted"/>
<dbReference type="STRING" id="49451.A0A1J6KD36"/>